<reference evidence="2 3" key="1">
    <citation type="submission" date="2018-03" db="EMBL/GenBank/DDBJ databases">
        <title>Ahniella affigens gen. nov., sp. nov., a gammaproteobacterium isolated from sandy soil near a stream.</title>
        <authorList>
            <person name="Ko Y."/>
            <person name="Kim J.-H."/>
        </authorList>
    </citation>
    <scope>NUCLEOTIDE SEQUENCE [LARGE SCALE GENOMIC DNA]</scope>
    <source>
        <strain evidence="2 3">D13</strain>
    </source>
</reference>
<dbReference type="KEGG" id="xba:C7S18_20245"/>
<protein>
    <submittedName>
        <fullName evidence="2">Uncharacterized protein</fullName>
    </submittedName>
</protein>
<keyword evidence="1" id="KW-1133">Transmembrane helix</keyword>
<accession>A0A2P1PWY2</accession>
<name>A0A2P1PWY2_9GAMM</name>
<gene>
    <name evidence="2" type="ORF">C7S18_20245</name>
</gene>
<keyword evidence="1" id="KW-0812">Transmembrane</keyword>
<feature type="transmembrane region" description="Helical" evidence="1">
    <location>
        <begin position="118"/>
        <end position="142"/>
    </location>
</feature>
<reference evidence="2 3" key="2">
    <citation type="submission" date="2018-03" db="EMBL/GenBank/DDBJ databases">
        <authorList>
            <person name="Keele B.F."/>
        </authorList>
    </citation>
    <scope>NUCLEOTIDE SEQUENCE [LARGE SCALE GENOMIC DNA]</scope>
    <source>
        <strain evidence="2 3">D13</strain>
    </source>
</reference>
<dbReference type="RefSeq" id="WP_106893276.1">
    <property type="nucleotide sequence ID" value="NZ_CP027860.1"/>
</dbReference>
<keyword evidence="3" id="KW-1185">Reference proteome</keyword>
<sequence>MTPTTQRRNKLALYVYLLVAAYGVVLTLCQPVKVELGVSQLSAKHVNDLLVAHYGSKLHAVQWQTDPAVQGCNRLSFRATETILDRPTLVRRFSDSMNAAGGVACGSGLSVQTLPPAVLGWLPLLALGLFWLITFVLPVLLNQGVSAPPGQLQSLLVSYASRCCLALSLAVLVVMMGRLAWLFSSAG</sequence>
<feature type="transmembrane region" description="Helical" evidence="1">
    <location>
        <begin position="163"/>
        <end position="183"/>
    </location>
</feature>
<evidence type="ECO:0000256" key="1">
    <source>
        <dbReference type="SAM" id="Phobius"/>
    </source>
</evidence>
<dbReference type="EMBL" id="CP027860">
    <property type="protein sequence ID" value="AVP99358.1"/>
    <property type="molecule type" value="Genomic_DNA"/>
</dbReference>
<feature type="transmembrane region" description="Helical" evidence="1">
    <location>
        <begin position="12"/>
        <end position="33"/>
    </location>
</feature>
<organism evidence="2 3">
    <name type="scientific">Ahniella affigens</name>
    <dbReference type="NCBI Taxonomy" id="2021234"/>
    <lineage>
        <taxon>Bacteria</taxon>
        <taxon>Pseudomonadati</taxon>
        <taxon>Pseudomonadota</taxon>
        <taxon>Gammaproteobacteria</taxon>
        <taxon>Lysobacterales</taxon>
        <taxon>Rhodanobacteraceae</taxon>
        <taxon>Ahniella</taxon>
    </lineage>
</organism>
<evidence type="ECO:0000313" key="3">
    <source>
        <dbReference type="Proteomes" id="UP000241074"/>
    </source>
</evidence>
<keyword evidence="1" id="KW-0472">Membrane</keyword>
<evidence type="ECO:0000313" key="2">
    <source>
        <dbReference type="EMBL" id="AVP99358.1"/>
    </source>
</evidence>
<dbReference type="AlphaFoldDB" id="A0A2P1PWY2"/>
<proteinExistence type="predicted"/>
<dbReference type="Proteomes" id="UP000241074">
    <property type="component" value="Chromosome"/>
</dbReference>